<proteinExistence type="predicted"/>
<gene>
    <name evidence="1" type="ORF">MONAX_5E014644</name>
</gene>
<organism evidence="1 2">
    <name type="scientific">Marmota monax</name>
    <name type="common">Woodchuck</name>
    <dbReference type="NCBI Taxonomy" id="9995"/>
    <lineage>
        <taxon>Eukaryota</taxon>
        <taxon>Metazoa</taxon>
        <taxon>Chordata</taxon>
        <taxon>Craniata</taxon>
        <taxon>Vertebrata</taxon>
        <taxon>Euteleostomi</taxon>
        <taxon>Mammalia</taxon>
        <taxon>Eutheria</taxon>
        <taxon>Euarchontoglires</taxon>
        <taxon>Glires</taxon>
        <taxon>Rodentia</taxon>
        <taxon>Sciuromorpha</taxon>
        <taxon>Sciuridae</taxon>
        <taxon>Xerinae</taxon>
        <taxon>Marmotini</taxon>
        <taxon>Marmota</taxon>
    </lineage>
</organism>
<reference evidence="1" key="1">
    <citation type="submission" date="2019-04" db="EMBL/GenBank/DDBJ databases">
        <authorList>
            <person name="Alioto T."/>
            <person name="Alioto T."/>
        </authorList>
    </citation>
    <scope>NUCLEOTIDE SEQUENCE [LARGE SCALE GENOMIC DNA]</scope>
</reference>
<evidence type="ECO:0000313" key="2">
    <source>
        <dbReference type="Proteomes" id="UP000335636"/>
    </source>
</evidence>
<dbReference type="AlphaFoldDB" id="A0A5E4AA89"/>
<accession>A0A5E4AA89</accession>
<dbReference type="EMBL" id="CABDUW010000031">
    <property type="protein sequence ID" value="VTJ53602.1"/>
    <property type="molecule type" value="Genomic_DNA"/>
</dbReference>
<dbReference type="Proteomes" id="UP000335636">
    <property type="component" value="Unassembled WGS sequence"/>
</dbReference>
<dbReference type="Gene3D" id="1.20.5.500">
    <property type="entry name" value="Single helix bin"/>
    <property type="match status" value="1"/>
</dbReference>
<evidence type="ECO:0000313" key="1">
    <source>
        <dbReference type="EMBL" id="VTJ53602.1"/>
    </source>
</evidence>
<sequence>MDNNCDQNIDCIVTEIKAQYDDVANFSWAEANSWDRSKIRGSGHLPPRCSTCKEMRATVIWYQETLHCPREINQLN</sequence>
<keyword evidence="2" id="KW-1185">Reference proteome</keyword>
<protein>
    <submittedName>
        <fullName evidence="1">Uncharacterized protein</fullName>
    </submittedName>
</protein>
<comment type="caution">
    <text evidence="1">The sequence shown here is derived from an EMBL/GenBank/DDBJ whole genome shotgun (WGS) entry which is preliminary data.</text>
</comment>
<name>A0A5E4AA89_MARMO</name>